<keyword evidence="6" id="KW-1185">Reference proteome</keyword>
<dbReference type="RefSeq" id="WP_369278878.1">
    <property type="nucleotide sequence ID" value="NZ_JBJVMW010000001.1"/>
</dbReference>
<sequence length="258" mass="27121">MRQLATTAAGIAVAAVLLSGCGTGETDAAPAPSRTAKTEASATPATPAPESAFEVEAALKNADPAPYSAEIRTETYTGSILGVVMSGRMNFNGPALTGRLTLKTSDSVPENQAFSTETILLEDATYTRTLDDGTAAKWQRMGRDPSAAGLADYGAYAQLLLDLGPEARKGTEKVGGAPAYRLSGNVTQDQLRTVDPRLYDRMRATGTKDFACDVWVDESGRVVRFDQRLEMAGKAARNVVTFKNFGAPVPVSAPGAPE</sequence>
<dbReference type="EMBL" id="JBJVNE010000002">
    <property type="protein sequence ID" value="MFM9645552.1"/>
    <property type="molecule type" value="Genomic_DNA"/>
</dbReference>
<comment type="subcellular location">
    <subcellularLocation>
        <location evidence="1">Cell envelope</location>
    </subcellularLocation>
</comment>
<proteinExistence type="inferred from homology"/>
<dbReference type="PROSITE" id="PS51257">
    <property type="entry name" value="PROKAR_LIPOPROTEIN"/>
    <property type="match status" value="1"/>
</dbReference>
<keyword evidence="3" id="KW-1003">Cell membrane</keyword>
<dbReference type="InterPro" id="IPR009830">
    <property type="entry name" value="LppX/LprAFG"/>
</dbReference>
<evidence type="ECO:0000256" key="3">
    <source>
        <dbReference type="ARBA" id="ARBA00022475"/>
    </source>
</evidence>
<dbReference type="Pfam" id="PF07161">
    <property type="entry name" value="LppX_LprAFG"/>
    <property type="match status" value="1"/>
</dbReference>
<evidence type="ECO:0000256" key="1">
    <source>
        <dbReference type="ARBA" id="ARBA00004196"/>
    </source>
</evidence>
<evidence type="ECO:0000313" key="6">
    <source>
        <dbReference type="Proteomes" id="UP001631993"/>
    </source>
</evidence>
<organism evidence="5 6">
    <name type="scientific">Streptomyces galilaeus</name>
    <dbReference type="NCBI Taxonomy" id="33899"/>
    <lineage>
        <taxon>Bacteria</taxon>
        <taxon>Bacillati</taxon>
        <taxon>Actinomycetota</taxon>
        <taxon>Actinomycetes</taxon>
        <taxon>Kitasatosporales</taxon>
        <taxon>Streptomycetaceae</taxon>
        <taxon>Streptomyces</taxon>
    </lineage>
</organism>
<evidence type="ECO:0000256" key="4">
    <source>
        <dbReference type="SAM" id="MobiDB-lite"/>
    </source>
</evidence>
<accession>A0ABW9IBY5</accession>
<dbReference type="Proteomes" id="UP001631993">
    <property type="component" value="Unassembled WGS sequence"/>
</dbReference>
<dbReference type="Gene3D" id="2.50.20.20">
    <property type="match status" value="1"/>
</dbReference>
<gene>
    <name evidence="5" type="ORF">ACKI1S_05310</name>
</gene>
<evidence type="ECO:0000256" key="2">
    <source>
        <dbReference type="ARBA" id="ARBA00009194"/>
    </source>
</evidence>
<protein>
    <submittedName>
        <fullName evidence="5">LppX_LprAFG lipoprotein</fullName>
    </submittedName>
</protein>
<feature type="region of interest" description="Disordered" evidence="4">
    <location>
        <begin position="25"/>
        <end position="49"/>
    </location>
</feature>
<name>A0ABW9IBY5_STRGJ</name>
<feature type="compositionally biased region" description="Low complexity" evidence="4">
    <location>
        <begin position="38"/>
        <end position="49"/>
    </location>
</feature>
<keyword evidence="3" id="KW-0472">Membrane</keyword>
<keyword evidence="5" id="KW-0449">Lipoprotein</keyword>
<comment type="similarity">
    <text evidence="2">Belongs to the LppX/LprAFG lipoprotein family.</text>
</comment>
<reference evidence="5 6" key="1">
    <citation type="submission" date="2024-12" db="EMBL/GenBank/DDBJ databases">
        <title>Forecasting of Potato common scab and diversities of Pathogenic streptomyces spp. in china.</title>
        <authorList>
            <person name="Handique U."/>
            <person name="Wu J."/>
        </authorList>
    </citation>
    <scope>NUCLEOTIDE SEQUENCE [LARGE SCALE GENOMIC DNA]</scope>
    <source>
        <strain evidence="5 6">ZRIMU1585</strain>
    </source>
</reference>
<comment type="caution">
    <text evidence="5">The sequence shown here is derived from an EMBL/GenBank/DDBJ whole genome shotgun (WGS) entry which is preliminary data.</text>
</comment>
<dbReference type="InterPro" id="IPR029046">
    <property type="entry name" value="LolA/LolB/LppX"/>
</dbReference>
<dbReference type="SUPFAM" id="SSF89392">
    <property type="entry name" value="Prokaryotic lipoproteins and lipoprotein localization factors"/>
    <property type="match status" value="1"/>
</dbReference>
<evidence type="ECO:0000313" key="5">
    <source>
        <dbReference type="EMBL" id="MFM9645552.1"/>
    </source>
</evidence>